<name>A0A0P1FGH2_THAGE</name>
<evidence type="ECO:0000256" key="4">
    <source>
        <dbReference type="ARBA" id="ARBA00011245"/>
    </source>
</evidence>
<comment type="similarity">
    <text evidence="15">Belongs to the enoyl-CoA hydratase/isomerase family.</text>
</comment>
<dbReference type="PROSITE" id="PS00166">
    <property type="entry name" value="ENOYL_COA_HYDRATASE"/>
    <property type="match status" value="1"/>
</dbReference>
<comment type="subcellular location">
    <subcellularLocation>
        <location evidence="1">Peroxisome</location>
    </subcellularLocation>
</comment>
<dbReference type="OrthoDB" id="9771883at2"/>
<dbReference type="GO" id="GO:0003857">
    <property type="term" value="F:(3S)-3-hydroxyacyl-CoA dehydrogenase (NAD+) activity"/>
    <property type="evidence" value="ECO:0007669"/>
    <property type="project" value="UniProtKB-EC"/>
</dbReference>
<protein>
    <submittedName>
        <fullName evidence="18">Fatty acid oxidation complex subunit alpha</fullName>
    </submittedName>
</protein>
<dbReference type="GO" id="GO:0006635">
    <property type="term" value="P:fatty acid beta-oxidation"/>
    <property type="evidence" value="ECO:0007669"/>
    <property type="project" value="UniProtKB-UniPathway"/>
</dbReference>
<keyword evidence="19" id="KW-1185">Reference proteome</keyword>
<dbReference type="InterPro" id="IPR036291">
    <property type="entry name" value="NAD(P)-bd_dom_sf"/>
</dbReference>
<dbReference type="PANTHER" id="PTHR23309">
    <property type="entry name" value="3-HYDROXYACYL-COA DEHYROGENASE"/>
    <property type="match status" value="1"/>
</dbReference>
<evidence type="ECO:0000256" key="7">
    <source>
        <dbReference type="ARBA" id="ARBA00023002"/>
    </source>
</evidence>
<keyword evidence="9" id="KW-0443">Lipid metabolism</keyword>
<evidence type="ECO:0000256" key="13">
    <source>
        <dbReference type="ARBA" id="ARBA00023268"/>
    </source>
</evidence>
<dbReference type="RefSeq" id="WP_058263475.1">
    <property type="nucleotide sequence ID" value="NZ_CP051181.1"/>
</dbReference>
<evidence type="ECO:0000256" key="14">
    <source>
        <dbReference type="ARBA" id="ARBA00049556"/>
    </source>
</evidence>
<keyword evidence="12" id="KW-0456">Lyase</keyword>
<keyword evidence="6" id="KW-0442">Lipid degradation</keyword>
<evidence type="ECO:0000256" key="9">
    <source>
        <dbReference type="ARBA" id="ARBA00023098"/>
    </source>
</evidence>
<keyword evidence="5" id="KW-0276">Fatty acid metabolism</keyword>
<evidence type="ECO:0000256" key="5">
    <source>
        <dbReference type="ARBA" id="ARBA00022832"/>
    </source>
</evidence>
<evidence type="ECO:0000313" key="18">
    <source>
        <dbReference type="EMBL" id="CUH67003.1"/>
    </source>
</evidence>
<keyword evidence="13" id="KW-0511">Multifunctional enzyme</keyword>
<keyword evidence="7" id="KW-0560">Oxidoreductase</keyword>
<dbReference type="Pfam" id="PF02737">
    <property type="entry name" value="3HCDH_N"/>
    <property type="match status" value="1"/>
</dbReference>
<dbReference type="Gene3D" id="3.90.226.10">
    <property type="entry name" value="2-enoyl-CoA Hydratase, Chain A, domain 1"/>
    <property type="match status" value="1"/>
</dbReference>
<evidence type="ECO:0000256" key="8">
    <source>
        <dbReference type="ARBA" id="ARBA00023027"/>
    </source>
</evidence>
<dbReference type="SUPFAM" id="SSF52096">
    <property type="entry name" value="ClpP/crotonase"/>
    <property type="match status" value="1"/>
</dbReference>
<dbReference type="Gene3D" id="3.40.50.720">
    <property type="entry name" value="NAD(P)-binding Rossmann-like Domain"/>
    <property type="match status" value="1"/>
</dbReference>
<dbReference type="GO" id="GO:0016853">
    <property type="term" value="F:isomerase activity"/>
    <property type="evidence" value="ECO:0007669"/>
    <property type="project" value="UniProtKB-KW"/>
</dbReference>
<evidence type="ECO:0000256" key="1">
    <source>
        <dbReference type="ARBA" id="ARBA00004275"/>
    </source>
</evidence>
<dbReference type="Gene3D" id="1.10.1040.50">
    <property type="match status" value="1"/>
</dbReference>
<proteinExistence type="inferred from homology"/>
<dbReference type="SUPFAM" id="SSF48179">
    <property type="entry name" value="6-phosphogluconate dehydrogenase C-terminal domain-like"/>
    <property type="match status" value="2"/>
</dbReference>
<evidence type="ECO:0000256" key="12">
    <source>
        <dbReference type="ARBA" id="ARBA00023239"/>
    </source>
</evidence>
<evidence type="ECO:0000313" key="19">
    <source>
        <dbReference type="Proteomes" id="UP000051587"/>
    </source>
</evidence>
<dbReference type="UniPathway" id="UPA00659"/>
<comment type="catalytic activity">
    <reaction evidence="14">
        <text>a (3S)-3-hydroxyacyl-CoA + NAD(+) = a 3-oxoacyl-CoA + NADH + H(+)</text>
        <dbReference type="Rhea" id="RHEA:22432"/>
        <dbReference type="ChEBI" id="CHEBI:15378"/>
        <dbReference type="ChEBI" id="CHEBI:57318"/>
        <dbReference type="ChEBI" id="CHEBI:57540"/>
        <dbReference type="ChEBI" id="CHEBI:57945"/>
        <dbReference type="ChEBI" id="CHEBI:90726"/>
        <dbReference type="EC" id="1.1.1.35"/>
    </reaction>
</comment>
<evidence type="ECO:0000259" key="17">
    <source>
        <dbReference type="Pfam" id="PF02737"/>
    </source>
</evidence>
<keyword evidence="8" id="KW-0520">NAD</keyword>
<evidence type="ECO:0000256" key="6">
    <source>
        <dbReference type="ARBA" id="ARBA00022963"/>
    </source>
</evidence>
<dbReference type="AlphaFoldDB" id="A0A0P1FGH2"/>
<dbReference type="PANTHER" id="PTHR23309:SF49">
    <property type="entry name" value="PEROXISOMAL BIFUNCTIONAL ENZYME"/>
    <property type="match status" value="1"/>
</dbReference>
<evidence type="ECO:0000256" key="11">
    <source>
        <dbReference type="ARBA" id="ARBA00023235"/>
    </source>
</evidence>
<dbReference type="SUPFAM" id="SSF51735">
    <property type="entry name" value="NAD(P)-binding Rossmann-fold domains"/>
    <property type="match status" value="1"/>
</dbReference>
<reference evidence="18 19" key="1">
    <citation type="submission" date="2015-09" db="EMBL/GenBank/DDBJ databases">
        <authorList>
            <consortium name="Swine Surveillance"/>
        </authorList>
    </citation>
    <scope>NUCLEOTIDE SEQUENCE [LARGE SCALE GENOMIC DNA]</scope>
    <source>
        <strain evidence="18 19">CECT 4357</strain>
    </source>
</reference>
<organism evidence="18 19">
    <name type="scientific">Thalassovita gelatinovora</name>
    <name type="common">Thalassobius gelatinovorus</name>
    <dbReference type="NCBI Taxonomy" id="53501"/>
    <lineage>
        <taxon>Bacteria</taxon>
        <taxon>Pseudomonadati</taxon>
        <taxon>Pseudomonadota</taxon>
        <taxon>Alphaproteobacteria</taxon>
        <taxon>Rhodobacterales</taxon>
        <taxon>Roseobacteraceae</taxon>
        <taxon>Thalassovita</taxon>
    </lineage>
</organism>
<dbReference type="EMBL" id="CYSA01000025">
    <property type="protein sequence ID" value="CUH67003.1"/>
    <property type="molecule type" value="Genomic_DNA"/>
</dbReference>
<evidence type="ECO:0000256" key="3">
    <source>
        <dbReference type="ARBA" id="ARBA00008750"/>
    </source>
</evidence>
<dbReference type="GO" id="GO:0004300">
    <property type="term" value="F:enoyl-CoA hydratase activity"/>
    <property type="evidence" value="ECO:0007669"/>
    <property type="project" value="UniProtKB-ARBA"/>
</dbReference>
<dbReference type="InterPro" id="IPR029045">
    <property type="entry name" value="ClpP/crotonase-like_dom_sf"/>
</dbReference>
<dbReference type="GO" id="GO:0070403">
    <property type="term" value="F:NAD+ binding"/>
    <property type="evidence" value="ECO:0007669"/>
    <property type="project" value="InterPro"/>
</dbReference>
<keyword evidence="11" id="KW-0413">Isomerase</keyword>
<evidence type="ECO:0000259" key="16">
    <source>
        <dbReference type="Pfam" id="PF00725"/>
    </source>
</evidence>
<dbReference type="Pfam" id="PF00725">
    <property type="entry name" value="3HCDH"/>
    <property type="match status" value="1"/>
</dbReference>
<comment type="subunit">
    <text evidence="4">Monomer.</text>
</comment>
<dbReference type="CDD" id="cd06558">
    <property type="entry name" value="crotonase-like"/>
    <property type="match status" value="1"/>
</dbReference>
<dbReference type="Pfam" id="PF00378">
    <property type="entry name" value="ECH_1"/>
    <property type="match status" value="1"/>
</dbReference>
<gene>
    <name evidence="18" type="primary">fadJ_2</name>
    <name evidence="18" type="ORF">TG4357_02773</name>
</gene>
<dbReference type="InterPro" id="IPR006176">
    <property type="entry name" value="3-OHacyl-CoA_DH_NAD-bd"/>
</dbReference>
<dbReference type="InterPro" id="IPR001753">
    <property type="entry name" value="Enoyl-CoA_hydra/iso"/>
</dbReference>
<accession>A0A0P1FGH2</accession>
<comment type="similarity">
    <text evidence="3">In the N-terminal section; belongs to the enoyl-CoA hydratase/isomerase family.</text>
</comment>
<feature type="domain" description="3-hydroxyacyl-CoA dehydrogenase NAD binding" evidence="17">
    <location>
        <begin position="296"/>
        <end position="466"/>
    </location>
</feature>
<comment type="pathway">
    <text evidence="2">Lipid metabolism; fatty acid beta-oxidation.</text>
</comment>
<evidence type="ECO:0000256" key="10">
    <source>
        <dbReference type="ARBA" id="ARBA00023140"/>
    </source>
</evidence>
<feature type="domain" description="3-hydroxyacyl-CoA dehydrogenase C-terminal" evidence="16">
    <location>
        <begin position="477"/>
        <end position="564"/>
    </location>
</feature>
<dbReference type="Proteomes" id="UP000051587">
    <property type="component" value="Unassembled WGS sequence"/>
</dbReference>
<dbReference type="InterPro" id="IPR008927">
    <property type="entry name" value="6-PGluconate_DH-like_C_sf"/>
</dbReference>
<sequence length="699" mass="74289">MTKLVQTEQQDGVAIVTLHNGPVNILSRNLRVALIERIAECAADTSVRAIVLRGAGTVFSSGLDLGELESKAEQPDLAALCSAVEDCTKPVVAALSGLVLGGAAELALAAHARVADKTVRIGFPSFAMGLLPSAGATQRLPRLIGAEHSLMLIRAGHPFPIDAEGVADLVDRTEPEASVEAAITEARRLADHPDQMQRGRDRVDGFADPAAFQAAVSKLRHQMQGRYAPTEAKLIDCVEASMLLPFEAGLAFEQAAAEDCRQSAYSRGLRHAHQAQRRASNFPERLQADPRKIESVGIIGGGVSATGIAALAVLKQHKVVLFERTEEAAAEALSRIKATLRALGAGDRLDDLLGHLTTTVDLRQMSGADMLIEAVAENPTTKAQVFAALDQVARDDAILVSNSALLSIDEIAAATKRPAQVIGMHFHAPVQMTTLAEVIPGAANTAETIVTAADFAAGLGRVVVRCGTGGGTLGEPMLMTLRDAAIFQLQQGISPYDIDRALIDFGLPNGVFKAIDRLGLDVVVKRMHLLHGIKPQSGAIDDLLQRMIAAGYSGQRDGKGFYRWDDHMAAHPDPDIGAVLGRDLNRIRPGGADLAQIQLNCLAALANQGAKLLRSDAALRPSDIDAVMVLGHGFPRYQGGPMKAADMAGLFHILQELRRCTDALPALYAPEPGIAALVRNGEDFDALNRLGRNRRTIPE</sequence>
<evidence type="ECO:0000256" key="15">
    <source>
        <dbReference type="RuleBase" id="RU003707"/>
    </source>
</evidence>
<dbReference type="InterPro" id="IPR018376">
    <property type="entry name" value="Enoyl-CoA_hyd/isom_CS"/>
</dbReference>
<dbReference type="STRING" id="53501.SAMN04488043_105311"/>
<evidence type="ECO:0000256" key="2">
    <source>
        <dbReference type="ARBA" id="ARBA00005005"/>
    </source>
</evidence>
<dbReference type="InterPro" id="IPR006108">
    <property type="entry name" value="3HC_DH_C"/>
</dbReference>
<keyword evidence="10" id="KW-0576">Peroxisome</keyword>